<dbReference type="STRING" id="703135.A0A2A9NKB0"/>
<comment type="similarity">
    <text evidence="2 9">Belongs to the nucleoporin Nup85 family.</text>
</comment>
<organism evidence="10 11">
    <name type="scientific">Amanita thiersii Skay4041</name>
    <dbReference type="NCBI Taxonomy" id="703135"/>
    <lineage>
        <taxon>Eukaryota</taxon>
        <taxon>Fungi</taxon>
        <taxon>Dikarya</taxon>
        <taxon>Basidiomycota</taxon>
        <taxon>Agaricomycotina</taxon>
        <taxon>Agaricomycetes</taxon>
        <taxon>Agaricomycetidae</taxon>
        <taxon>Agaricales</taxon>
        <taxon>Pluteineae</taxon>
        <taxon>Amanitaceae</taxon>
        <taxon>Amanita</taxon>
    </lineage>
</organism>
<keyword evidence="5 9" id="KW-0653">Protein transport</keyword>
<evidence type="ECO:0000256" key="5">
    <source>
        <dbReference type="ARBA" id="ARBA00022927"/>
    </source>
</evidence>
<gene>
    <name evidence="10" type="ORF">AMATHDRAFT_59952</name>
</gene>
<dbReference type="Pfam" id="PF07575">
    <property type="entry name" value="Nucleopor_Nup85"/>
    <property type="match status" value="1"/>
</dbReference>
<evidence type="ECO:0000256" key="1">
    <source>
        <dbReference type="ARBA" id="ARBA00004567"/>
    </source>
</evidence>
<keyword evidence="8 9" id="KW-0539">Nucleus</keyword>
<dbReference type="AlphaFoldDB" id="A0A2A9NKB0"/>
<protein>
    <recommendedName>
        <fullName evidence="9">Nuclear pore complex protein Nup85</fullName>
    </recommendedName>
</protein>
<name>A0A2A9NKB0_9AGAR</name>
<comment type="subunit">
    <text evidence="9">Component of the nuclear pore complex (NPC).</text>
</comment>
<dbReference type="PANTHER" id="PTHR13373:SF21">
    <property type="entry name" value="NUCLEAR PORE COMPLEX PROTEIN NUP85"/>
    <property type="match status" value="1"/>
</dbReference>
<dbReference type="GO" id="GO:0031965">
    <property type="term" value="C:nuclear membrane"/>
    <property type="evidence" value="ECO:0007669"/>
    <property type="project" value="UniProtKB-UniRule"/>
</dbReference>
<keyword evidence="9" id="KW-0472">Membrane</keyword>
<evidence type="ECO:0000256" key="3">
    <source>
        <dbReference type="ARBA" id="ARBA00022448"/>
    </source>
</evidence>
<reference evidence="10 11" key="1">
    <citation type="submission" date="2014-02" db="EMBL/GenBank/DDBJ databases">
        <title>Transposable element dynamics among asymbiotic and ectomycorrhizal Amanita fungi.</title>
        <authorList>
            <consortium name="DOE Joint Genome Institute"/>
            <person name="Hess J."/>
            <person name="Skrede I."/>
            <person name="Wolfe B."/>
            <person name="LaButti K."/>
            <person name="Ohm R.A."/>
            <person name="Grigoriev I.V."/>
            <person name="Pringle A."/>
        </authorList>
    </citation>
    <scope>NUCLEOTIDE SEQUENCE [LARGE SCALE GENOMIC DNA]</scope>
    <source>
        <strain evidence="10 11">SKay4041</strain>
    </source>
</reference>
<evidence type="ECO:0000256" key="2">
    <source>
        <dbReference type="ARBA" id="ARBA00005573"/>
    </source>
</evidence>
<dbReference type="GO" id="GO:0017056">
    <property type="term" value="F:structural constituent of nuclear pore"/>
    <property type="evidence" value="ECO:0007669"/>
    <property type="project" value="TreeGrafter"/>
</dbReference>
<dbReference type="GO" id="GO:0031080">
    <property type="term" value="C:nuclear pore outer ring"/>
    <property type="evidence" value="ECO:0007669"/>
    <property type="project" value="TreeGrafter"/>
</dbReference>
<dbReference type="GO" id="GO:0045893">
    <property type="term" value="P:positive regulation of DNA-templated transcription"/>
    <property type="evidence" value="ECO:0007669"/>
    <property type="project" value="TreeGrafter"/>
</dbReference>
<dbReference type="PANTHER" id="PTHR13373">
    <property type="entry name" value="FROUNT PROTEIN-RELATED"/>
    <property type="match status" value="1"/>
</dbReference>
<evidence type="ECO:0000256" key="7">
    <source>
        <dbReference type="ARBA" id="ARBA00023132"/>
    </source>
</evidence>
<evidence type="ECO:0000313" key="10">
    <source>
        <dbReference type="EMBL" id="PFH51019.1"/>
    </source>
</evidence>
<dbReference type="GO" id="GO:0006406">
    <property type="term" value="P:mRNA export from nucleus"/>
    <property type="evidence" value="ECO:0007669"/>
    <property type="project" value="TreeGrafter"/>
</dbReference>
<keyword evidence="6 9" id="KW-0811">Translocation</keyword>
<dbReference type="InterPro" id="IPR011502">
    <property type="entry name" value="Nucleoporin_Nup85"/>
</dbReference>
<evidence type="ECO:0000313" key="11">
    <source>
        <dbReference type="Proteomes" id="UP000242287"/>
    </source>
</evidence>
<dbReference type="EMBL" id="KZ301993">
    <property type="protein sequence ID" value="PFH51019.1"/>
    <property type="molecule type" value="Genomic_DNA"/>
</dbReference>
<evidence type="ECO:0000256" key="6">
    <source>
        <dbReference type="ARBA" id="ARBA00023010"/>
    </source>
</evidence>
<keyword evidence="4 9" id="KW-0509">mRNA transport</keyword>
<comment type="function">
    <text evidence="9">Functions as a component of the nuclear pore complex (NPC).</text>
</comment>
<dbReference type="GO" id="GO:0006606">
    <property type="term" value="P:protein import into nucleus"/>
    <property type="evidence" value="ECO:0007669"/>
    <property type="project" value="TreeGrafter"/>
</dbReference>
<proteinExistence type="inferred from homology"/>
<evidence type="ECO:0000256" key="8">
    <source>
        <dbReference type="ARBA" id="ARBA00023242"/>
    </source>
</evidence>
<keyword evidence="7 9" id="KW-0906">Nuclear pore complex</keyword>
<comment type="subcellular location">
    <subcellularLocation>
        <location evidence="1 9">Nucleus</location>
        <location evidence="1 9">Nuclear pore complex</location>
    </subcellularLocation>
</comment>
<accession>A0A2A9NKB0</accession>
<keyword evidence="11" id="KW-1185">Reference proteome</keyword>
<keyword evidence="3 9" id="KW-0813">Transport</keyword>
<dbReference type="Proteomes" id="UP000242287">
    <property type="component" value="Unassembled WGS sequence"/>
</dbReference>
<dbReference type="OrthoDB" id="17644at2759"/>
<evidence type="ECO:0000256" key="9">
    <source>
        <dbReference type="RuleBase" id="RU365073"/>
    </source>
</evidence>
<sequence length="707" mass="80664">MTTNSHLNLAPPLVEPGHSQTLAQAGQILHASFCPHDSSLAVYVTSKQYRAREPRTLRREEQPVYFASTVKPPSSERRLFVTDTSIIFAALQNVMKTARTKEPEWIQSEQTLTVIRKLAIDYVNFIKECWIHASQSSQPDVKLQFTGDHYRRLYTCFSLFVVLYLPEPGYEEAPVGDDLMEWLNTHFIEPSTEEGDQLSSWERPWESDSFWPYLTRTILRGLSKASMFFLNVLKQHPSEDLQHLAQTLDALVGSQPFLKNFTAERDFVLASKRWGDKVKALRLEMDRVPETNRFDDFDNWWDRLSDIVGILEGRPEVIQRICEELGADWKEVCVTWGVFVDPRLRRQDLPDVVTHILDEMPVDPTNLEDVFHAALFSGRPEEALEHALELDPWLAAHLVDIMVALSLIGESKDDSEMSMRDQYILSYAGYLHADPGLWRITVDYMYSCANIGKARADEILLRVPLRLHERNLDFDQRIRAGDIVGVLKDVHETCFQHQREAVRRTICKIAAQTFVQGKDYGLAVSYCISAEEWAGLGRIVDRVLEEYVISGPDQFVKYASTMTPTVQQLRTQNTVQGVFVHRLLFAVRYAQYHELLKAGRQADAAVELVSIFYDDLAPKAWWAVLLSDALDLLQNDQSLLFSSTGAGAILRKLEAVLTRTSHGDLDYLGTLIRLTGGEKEALNRLKIVRLALARYFSRCVVANVRGI</sequence>
<evidence type="ECO:0000256" key="4">
    <source>
        <dbReference type="ARBA" id="ARBA00022816"/>
    </source>
</evidence>